<proteinExistence type="predicted"/>
<dbReference type="AlphaFoldDB" id="A0A4D6LXN6"/>
<gene>
    <name evidence="2" type="ORF">DEO72_LG5g1532</name>
</gene>
<evidence type="ECO:0000256" key="1">
    <source>
        <dbReference type="SAM" id="MobiDB-lite"/>
    </source>
</evidence>
<reference evidence="2 3" key="1">
    <citation type="submission" date="2019-04" db="EMBL/GenBank/DDBJ databases">
        <title>An improved genome assembly and genetic linkage map for asparagus bean, Vigna unguiculata ssp. sesquipedialis.</title>
        <authorList>
            <person name="Xia Q."/>
            <person name="Zhang R."/>
            <person name="Dong Y."/>
        </authorList>
    </citation>
    <scope>NUCLEOTIDE SEQUENCE [LARGE SCALE GENOMIC DNA]</scope>
    <source>
        <tissue evidence="2">Leaf</tissue>
    </source>
</reference>
<sequence>MPRPKRIRNLLKSVPSTPEIEHISSSSKHSVGNYVQDTSRQPSTQQGQASIQLGQPTTQPGEQGIESANATSELAQPLEPSQPAFESSQPSSEFSQPTSQYSQPNSEAEPVEMGNRNRDIRKRQTIPHTGGAMSLSRRRENLKLELGKNIGRAEMWKVTHKRKNGTYVNDEAMEIGEKIDELMLKNPETASEISPNDPIGVIFGKEHPGRVRGLSYGACPTLAFQQSTKRIKGINFASPNVASPHDKDKFVKIENELATVKNQVQTLLAYIASKEDVPEHVAAMVAGLAPNLESGVPSPHEILGSSGGSKTP</sequence>
<dbReference type="Pfam" id="PF03004">
    <property type="entry name" value="Transposase_24"/>
    <property type="match status" value="1"/>
</dbReference>
<protein>
    <submittedName>
        <fullName evidence="2">Putative transposase</fullName>
    </submittedName>
</protein>
<organism evidence="2 3">
    <name type="scientific">Vigna unguiculata</name>
    <name type="common">Cowpea</name>
    <dbReference type="NCBI Taxonomy" id="3917"/>
    <lineage>
        <taxon>Eukaryota</taxon>
        <taxon>Viridiplantae</taxon>
        <taxon>Streptophyta</taxon>
        <taxon>Embryophyta</taxon>
        <taxon>Tracheophyta</taxon>
        <taxon>Spermatophyta</taxon>
        <taxon>Magnoliopsida</taxon>
        <taxon>eudicotyledons</taxon>
        <taxon>Gunneridae</taxon>
        <taxon>Pentapetalae</taxon>
        <taxon>rosids</taxon>
        <taxon>fabids</taxon>
        <taxon>Fabales</taxon>
        <taxon>Fabaceae</taxon>
        <taxon>Papilionoideae</taxon>
        <taxon>50 kb inversion clade</taxon>
        <taxon>NPAAA clade</taxon>
        <taxon>indigoferoid/millettioid clade</taxon>
        <taxon>Phaseoleae</taxon>
        <taxon>Vigna</taxon>
    </lineage>
</organism>
<evidence type="ECO:0000313" key="2">
    <source>
        <dbReference type="EMBL" id="QCD93457.1"/>
    </source>
</evidence>
<dbReference type="Proteomes" id="UP000501690">
    <property type="component" value="Linkage Group LG5"/>
</dbReference>
<evidence type="ECO:0000313" key="3">
    <source>
        <dbReference type="Proteomes" id="UP000501690"/>
    </source>
</evidence>
<dbReference type="EMBL" id="CP039349">
    <property type="protein sequence ID" value="QCD93457.1"/>
    <property type="molecule type" value="Genomic_DNA"/>
</dbReference>
<name>A0A4D6LXN6_VIGUN</name>
<keyword evidence="3" id="KW-1185">Reference proteome</keyword>
<feature type="region of interest" description="Disordered" evidence="1">
    <location>
        <begin position="1"/>
        <end position="139"/>
    </location>
</feature>
<dbReference type="InterPro" id="IPR004252">
    <property type="entry name" value="Probable_transposase_24"/>
</dbReference>
<feature type="compositionally biased region" description="Polar residues" evidence="1">
    <location>
        <begin position="33"/>
        <end position="74"/>
    </location>
</feature>
<feature type="compositionally biased region" description="Low complexity" evidence="1">
    <location>
        <begin position="79"/>
        <end position="100"/>
    </location>
</feature>
<accession>A0A4D6LXN6</accession>